<accession>A0ABP8G9M4</accession>
<keyword evidence="7 10" id="KW-0949">S-adenosyl-L-methionine</keyword>
<evidence type="ECO:0000256" key="3">
    <source>
        <dbReference type="ARBA" id="ARBA00022490"/>
    </source>
</evidence>
<feature type="domain" description="Ribosomal RNA small subunit methyltransferase E methyltransferase" evidence="11">
    <location>
        <begin position="82"/>
        <end position="236"/>
    </location>
</feature>
<dbReference type="InterPro" id="IPR015947">
    <property type="entry name" value="PUA-like_sf"/>
</dbReference>
<comment type="subcellular location">
    <subcellularLocation>
        <location evidence="1 10">Cytoplasm</location>
    </subcellularLocation>
</comment>
<dbReference type="InterPro" id="IPR046886">
    <property type="entry name" value="RsmE_MTase_dom"/>
</dbReference>
<dbReference type="Gene3D" id="3.40.1280.10">
    <property type="match status" value="1"/>
</dbReference>
<organism evidence="13 14">
    <name type="scientific">Compostibacter hankyongensis</name>
    <dbReference type="NCBI Taxonomy" id="1007089"/>
    <lineage>
        <taxon>Bacteria</taxon>
        <taxon>Pseudomonadati</taxon>
        <taxon>Bacteroidota</taxon>
        <taxon>Chitinophagia</taxon>
        <taxon>Chitinophagales</taxon>
        <taxon>Chitinophagaceae</taxon>
        <taxon>Compostibacter</taxon>
    </lineage>
</organism>
<dbReference type="CDD" id="cd18084">
    <property type="entry name" value="RsmE-like"/>
    <property type="match status" value="1"/>
</dbReference>
<keyword evidence="4 10" id="KW-0698">rRNA processing</keyword>
<keyword evidence="3 10" id="KW-0963">Cytoplasm</keyword>
<evidence type="ECO:0000259" key="11">
    <source>
        <dbReference type="Pfam" id="PF04452"/>
    </source>
</evidence>
<dbReference type="InterPro" id="IPR029028">
    <property type="entry name" value="Alpha/beta_knot_MTases"/>
</dbReference>
<dbReference type="PANTHER" id="PTHR30027">
    <property type="entry name" value="RIBOSOMAL RNA SMALL SUBUNIT METHYLTRANSFERASE E"/>
    <property type="match status" value="1"/>
</dbReference>
<evidence type="ECO:0000256" key="6">
    <source>
        <dbReference type="ARBA" id="ARBA00022679"/>
    </source>
</evidence>
<reference evidence="14" key="1">
    <citation type="journal article" date="2019" name="Int. J. Syst. Evol. Microbiol.">
        <title>The Global Catalogue of Microorganisms (GCM) 10K type strain sequencing project: providing services to taxonomists for standard genome sequencing and annotation.</title>
        <authorList>
            <consortium name="The Broad Institute Genomics Platform"/>
            <consortium name="The Broad Institute Genome Sequencing Center for Infectious Disease"/>
            <person name="Wu L."/>
            <person name="Ma J."/>
        </authorList>
    </citation>
    <scope>NUCLEOTIDE SEQUENCE [LARGE SCALE GENOMIC DNA]</scope>
    <source>
        <strain evidence="14">JCM 17664</strain>
    </source>
</reference>
<gene>
    <name evidence="13" type="ORF">GCM10023143_33420</name>
</gene>
<dbReference type="InterPro" id="IPR046887">
    <property type="entry name" value="RsmE_PUA-like"/>
</dbReference>
<dbReference type="Pfam" id="PF04452">
    <property type="entry name" value="Methyltrans_RNA"/>
    <property type="match status" value="1"/>
</dbReference>
<keyword evidence="5 10" id="KW-0489">Methyltransferase</keyword>
<name>A0ABP8G9M4_9BACT</name>
<dbReference type="Pfam" id="PF20260">
    <property type="entry name" value="PUA_4"/>
    <property type="match status" value="1"/>
</dbReference>
<proteinExistence type="inferred from homology"/>
<evidence type="ECO:0000259" key="12">
    <source>
        <dbReference type="Pfam" id="PF20260"/>
    </source>
</evidence>
<dbReference type="Gene3D" id="2.40.240.20">
    <property type="entry name" value="Hypothetical PUA domain-like, domain 1"/>
    <property type="match status" value="1"/>
</dbReference>
<comment type="similarity">
    <text evidence="2 10">Belongs to the RNA methyltransferase RsmE family.</text>
</comment>
<evidence type="ECO:0000256" key="4">
    <source>
        <dbReference type="ARBA" id="ARBA00022552"/>
    </source>
</evidence>
<evidence type="ECO:0000313" key="13">
    <source>
        <dbReference type="EMBL" id="GAA4319761.1"/>
    </source>
</evidence>
<evidence type="ECO:0000256" key="5">
    <source>
        <dbReference type="ARBA" id="ARBA00022603"/>
    </source>
</evidence>
<dbReference type="NCBIfam" id="TIGR00046">
    <property type="entry name" value="RsmE family RNA methyltransferase"/>
    <property type="match status" value="1"/>
</dbReference>
<dbReference type="PIRSF" id="PIRSF015601">
    <property type="entry name" value="MTase_slr0722"/>
    <property type="match status" value="1"/>
</dbReference>
<dbReference type="InterPro" id="IPR006700">
    <property type="entry name" value="RsmE"/>
</dbReference>
<evidence type="ECO:0000256" key="9">
    <source>
        <dbReference type="ARBA" id="ARBA00047944"/>
    </source>
</evidence>
<dbReference type="Proteomes" id="UP001501207">
    <property type="component" value="Unassembled WGS sequence"/>
</dbReference>
<dbReference type="PANTHER" id="PTHR30027:SF3">
    <property type="entry name" value="16S RRNA (URACIL(1498)-N(3))-METHYLTRANSFERASE"/>
    <property type="match status" value="1"/>
</dbReference>
<dbReference type="EMBL" id="BAABFN010000022">
    <property type="protein sequence ID" value="GAA4319761.1"/>
    <property type="molecule type" value="Genomic_DNA"/>
</dbReference>
<protein>
    <recommendedName>
        <fullName evidence="10">Ribosomal RNA small subunit methyltransferase E</fullName>
        <ecNumber evidence="10">2.1.1.193</ecNumber>
    </recommendedName>
</protein>
<keyword evidence="6 10" id="KW-0808">Transferase</keyword>
<dbReference type="EC" id="2.1.1.193" evidence="10"/>
<keyword evidence="14" id="KW-1185">Reference proteome</keyword>
<dbReference type="InterPro" id="IPR029026">
    <property type="entry name" value="tRNA_m1G_MTases_N"/>
</dbReference>
<evidence type="ECO:0000256" key="2">
    <source>
        <dbReference type="ARBA" id="ARBA00005528"/>
    </source>
</evidence>
<evidence type="ECO:0000256" key="7">
    <source>
        <dbReference type="ARBA" id="ARBA00022691"/>
    </source>
</evidence>
<dbReference type="SUPFAM" id="SSF75217">
    <property type="entry name" value="alpha/beta knot"/>
    <property type="match status" value="1"/>
</dbReference>
<evidence type="ECO:0000313" key="14">
    <source>
        <dbReference type="Proteomes" id="UP001501207"/>
    </source>
</evidence>
<evidence type="ECO:0000256" key="1">
    <source>
        <dbReference type="ARBA" id="ARBA00004496"/>
    </source>
</evidence>
<evidence type="ECO:0000256" key="8">
    <source>
        <dbReference type="ARBA" id="ARBA00025699"/>
    </source>
</evidence>
<comment type="function">
    <text evidence="8 10">Specifically methylates the N3 position of the uracil ring of uridine 1498 (m3U1498) in 16S rRNA. Acts on the fully assembled 30S ribosomal subunit.</text>
</comment>
<comment type="catalytic activity">
    <reaction evidence="9 10">
        <text>uridine(1498) in 16S rRNA + S-adenosyl-L-methionine = N(3)-methyluridine(1498) in 16S rRNA + S-adenosyl-L-homocysteine + H(+)</text>
        <dbReference type="Rhea" id="RHEA:42920"/>
        <dbReference type="Rhea" id="RHEA-COMP:10283"/>
        <dbReference type="Rhea" id="RHEA-COMP:10284"/>
        <dbReference type="ChEBI" id="CHEBI:15378"/>
        <dbReference type="ChEBI" id="CHEBI:57856"/>
        <dbReference type="ChEBI" id="CHEBI:59789"/>
        <dbReference type="ChEBI" id="CHEBI:65315"/>
        <dbReference type="ChEBI" id="CHEBI:74502"/>
        <dbReference type="EC" id="2.1.1.193"/>
    </reaction>
</comment>
<sequence>MNSAQQKLPLFFTEQAANPGDAILLDEAASRHCTQVLRMREGDRMLLTDGKGCRMEAEILLADRRRTKVSIRETEMLPPPQPRLGIGIAFTKNTARMEWFLEKATEIGIRDIFPLLCARSQREKLRRDRFESILNAAMLQSRQVYLPQLHAPVLFADLVNGNEYTQRCIAWCGDGPKTPLQQALAPGMDTLVLIGPEGDFSMEEVELSAEQGFRPVSLGPNRLRTETAGIVACTLMNAARL</sequence>
<dbReference type="RefSeq" id="WP_344981515.1">
    <property type="nucleotide sequence ID" value="NZ_BAABFN010000022.1"/>
</dbReference>
<evidence type="ECO:0000256" key="10">
    <source>
        <dbReference type="PIRNR" id="PIRNR015601"/>
    </source>
</evidence>
<comment type="caution">
    <text evidence="13">The sequence shown here is derived from an EMBL/GenBank/DDBJ whole genome shotgun (WGS) entry which is preliminary data.</text>
</comment>
<feature type="domain" description="Ribosomal RNA small subunit methyltransferase E PUA-like" evidence="12">
    <location>
        <begin position="25"/>
        <end position="67"/>
    </location>
</feature>
<dbReference type="SUPFAM" id="SSF88697">
    <property type="entry name" value="PUA domain-like"/>
    <property type="match status" value="1"/>
</dbReference>